<dbReference type="InterPro" id="IPR006059">
    <property type="entry name" value="SBP"/>
</dbReference>
<dbReference type="InterPro" id="IPR050490">
    <property type="entry name" value="Bact_solute-bd_prot1"/>
</dbReference>
<sequence length="547" mass="60222">MINRGQIQYAILGLVVVSIIVSGASLAVLSGSISGVKKNVNNLADELSSQLDKIEQDISAIGPGQEQPPGDNEKPPSEGEEFPAYASGIDWNSPKPWKDRLTEMEVLDKVPVEEWSQYQPKLKDAMNAQYPNNGPCAVGYTLPDGWEEAVGDVEELTYFNSGGLSHDSATVTLLSRFEKKTGIHVNAQPLGLESILLKTTSTMTSKNASPQVIQNFPDVNLLHFGKAGWLEKLNWFWPEKLQELYPPGYIANVSTPAGNFYNSGMIAYKTTGLFYRPSVLKEVTGSSDPPQTMKELIDVSRQISEQTNMYGLALPNKNYKYVGNYLNALLASQGEDYIEDGKFYPKGEPYKKAFTTYVNFVKEGGCPEASFGWSWTDAPEVFARGNAAMVIAGMTYASTWEQNPSDAIKGDWAVLKTPPLEEGMDPSTTISASSAWGINPYASKEQKAAAAILLDMMRSKAHAFNELVIEGNEAWMESVYELPVAKERVNAIEMRKKMAMTGMPQILPVNGSEILKLQREYVYKAATGDMSIEEAISAVQDQISQYQ</sequence>
<dbReference type="AlphaFoldDB" id="A0A133UNY3"/>
<dbReference type="SUPFAM" id="SSF53850">
    <property type="entry name" value="Periplasmic binding protein-like II"/>
    <property type="match status" value="1"/>
</dbReference>
<gene>
    <name evidence="3" type="ORF">AKJ38_04270</name>
</gene>
<keyword evidence="4" id="KW-1185">Reference proteome</keyword>
<proteinExistence type="predicted"/>
<dbReference type="PANTHER" id="PTHR43649:SF12">
    <property type="entry name" value="DIACETYLCHITOBIOSE BINDING PROTEIN DASA"/>
    <property type="match status" value="1"/>
</dbReference>
<dbReference type="Pfam" id="PF13416">
    <property type="entry name" value="SBP_bac_8"/>
    <property type="match status" value="1"/>
</dbReference>
<keyword evidence="2" id="KW-0472">Membrane</keyword>
<name>A0A133UNY3_9EURY</name>
<protein>
    <recommendedName>
        <fullName evidence="5">ABC transporter substrate-binding protein</fullName>
    </recommendedName>
</protein>
<accession>A0A133UNY3</accession>
<feature type="region of interest" description="Disordered" evidence="1">
    <location>
        <begin position="60"/>
        <end position="88"/>
    </location>
</feature>
<keyword evidence="2" id="KW-1133">Transmembrane helix</keyword>
<dbReference type="PANTHER" id="PTHR43649">
    <property type="entry name" value="ARABINOSE-BINDING PROTEIN-RELATED"/>
    <property type="match status" value="1"/>
</dbReference>
<dbReference type="Gene3D" id="3.40.190.10">
    <property type="entry name" value="Periplasmic binding protein-like II"/>
    <property type="match status" value="1"/>
</dbReference>
<comment type="caution">
    <text evidence="3">The sequence shown here is derived from an EMBL/GenBank/DDBJ whole genome shotgun (WGS) entry which is preliminary data.</text>
</comment>
<dbReference type="Proteomes" id="UP000070414">
    <property type="component" value="Unassembled WGS sequence"/>
</dbReference>
<dbReference type="EMBL" id="LHXS01000113">
    <property type="protein sequence ID" value="KXA95873.1"/>
    <property type="molecule type" value="Genomic_DNA"/>
</dbReference>
<evidence type="ECO:0000256" key="2">
    <source>
        <dbReference type="SAM" id="Phobius"/>
    </source>
</evidence>
<reference evidence="3 4" key="1">
    <citation type="journal article" date="2016" name="Sci. Rep.">
        <title>Metabolic traits of an uncultured archaeal lineage -MSBL1- from brine pools of the Red Sea.</title>
        <authorList>
            <person name="Mwirichia R."/>
            <person name="Alam I."/>
            <person name="Rashid M."/>
            <person name="Vinu M."/>
            <person name="Ba-Alawi W."/>
            <person name="Anthony Kamau A."/>
            <person name="Kamanda Ngugi D."/>
            <person name="Goker M."/>
            <person name="Klenk H.P."/>
            <person name="Bajic V."/>
            <person name="Stingl U."/>
        </authorList>
    </citation>
    <scope>NUCLEOTIDE SEQUENCE [LARGE SCALE GENOMIC DNA]</scope>
    <source>
        <strain evidence="3">SCGC-AAA259I14</strain>
    </source>
</reference>
<feature type="transmembrane region" description="Helical" evidence="2">
    <location>
        <begin position="7"/>
        <end position="29"/>
    </location>
</feature>
<evidence type="ECO:0000256" key="1">
    <source>
        <dbReference type="SAM" id="MobiDB-lite"/>
    </source>
</evidence>
<keyword evidence="2" id="KW-0812">Transmembrane</keyword>
<organism evidence="3 4">
    <name type="scientific">candidate division MSBL1 archaeon SCGC-AAA259I14</name>
    <dbReference type="NCBI Taxonomy" id="1698268"/>
    <lineage>
        <taxon>Archaea</taxon>
        <taxon>Methanobacteriati</taxon>
        <taxon>Methanobacteriota</taxon>
        <taxon>candidate division MSBL1</taxon>
    </lineage>
</organism>
<evidence type="ECO:0008006" key="5">
    <source>
        <dbReference type="Google" id="ProtNLM"/>
    </source>
</evidence>
<evidence type="ECO:0000313" key="3">
    <source>
        <dbReference type="EMBL" id="KXA95873.1"/>
    </source>
</evidence>
<evidence type="ECO:0000313" key="4">
    <source>
        <dbReference type="Proteomes" id="UP000070414"/>
    </source>
</evidence>